<dbReference type="PANTHER" id="PTHR12215:SF10">
    <property type="entry name" value="L-AMINOADIPATE-SEMIALDEHYDE DEHYDROGENASE-PHOSPHOPANTETHEINYL TRANSFERASE"/>
    <property type="match status" value="1"/>
</dbReference>
<feature type="domain" description="4'-phosphopantetheinyl transferase N-terminal" evidence="4">
    <location>
        <begin position="60"/>
        <end position="141"/>
    </location>
</feature>
<accession>A0A494XRD5</accession>
<gene>
    <name evidence="5" type="ORF">D7Z26_15855</name>
</gene>
<keyword evidence="2 5" id="KW-0808">Transferase</keyword>
<dbReference type="GO" id="GO:0000287">
    <property type="term" value="F:magnesium ion binding"/>
    <property type="evidence" value="ECO:0007669"/>
    <property type="project" value="InterPro"/>
</dbReference>
<dbReference type="Gene3D" id="3.90.470.20">
    <property type="entry name" value="4'-phosphopantetheinyl transferase domain"/>
    <property type="match status" value="1"/>
</dbReference>
<dbReference type="GO" id="GO:0005829">
    <property type="term" value="C:cytosol"/>
    <property type="evidence" value="ECO:0007669"/>
    <property type="project" value="TreeGrafter"/>
</dbReference>
<sequence>MIHLPEEINRREELQRFENMPEMKWQEVKGFEGIVGEPFRAGNEVHVWQASARRESHSIGAYYRILSDEEKSKAMNYKFPEARELYAESRINLRLLLAAYTGLDASTLKFEKTKYGKPFLSGQPQGEEIYFNMTHDERNVLYVVSSKRDAGIDLEKVKDHLDWQDLARRYFTAQEISFVEALPHDDQVHAFYYLWTRKEALLKAIGIGLSGIEMMKHTRLLYHLHQQFHLASFRFSPMRYCSLAISPTASKINFYHLPS</sequence>
<dbReference type="InterPro" id="IPR055066">
    <property type="entry name" value="AASDHPPT_N"/>
</dbReference>
<keyword evidence="6" id="KW-1185">Reference proteome</keyword>
<dbReference type="InterPro" id="IPR008278">
    <property type="entry name" value="4-PPantetheinyl_Trfase_dom"/>
</dbReference>
<evidence type="ECO:0000259" key="3">
    <source>
        <dbReference type="Pfam" id="PF01648"/>
    </source>
</evidence>
<dbReference type="PANTHER" id="PTHR12215">
    <property type="entry name" value="PHOSPHOPANTETHEINE TRANSFERASE"/>
    <property type="match status" value="1"/>
</dbReference>
<protein>
    <submittedName>
        <fullName evidence="5">4'-phosphopantetheinyl transferase superfamily protein</fullName>
    </submittedName>
</protein>
<dbReference type="InterPro" id="IPR037143">
    <property type="entry name" value="4-PPantetheinyl_Trfase_dom_sf"/>
</dbReference>
<evidence type="ECO:0000256" key="2">
    <source>
        <dbReference type="ARBA" id="ARBA00022679"/>
    </source>
</evidence>
<dbReference type="AlphaFoldDB" id="A0A494XRD5"/>
<dbReference type="GO" id="GO:0019878">
    <property type="term" value="P:lysine biosynthetic process via aminoadipic acid"/>
    <property type="evidence" value="ECO:0007669"/>
    <property type="project" value="TreeGrafter"/>
</dbReference>
<dbReference type="Proteomes" id="UP000282076">
    <property type="component" value="Unassembled WGS sequence"/>
</dbReference>
<dbReference type="Pfam" id="PF22624">
    <property type="entry name" value="AASDHPPT_N"/>
    <property type="match status" value="1"/>
</dbReference>
<proteinExistence type="inferred from homology"/>
<dbReference type="GO" id="GO:0008897">
    <property type="term" value="F:holo-[acyl-carrier-protein] synthase activity"/>
    <property type="evidence" value="ECO:0007669"/>
    <property type="project" value="InterPro"/>
</dbReference>
<comment type="similarity">
    <text evidence="1">Belongs to the P-Pant transferase superfamily. Gsp/Sfp/HetI/AcpT family.</text>
</comment>
<organism evidence="5 6">
    <name type="scientific">Cohnella endophytica</name>
    <dbReference type="NCBI Taxonomy" id="2419778"/>
    <lineage>
        <taxon>Bacteria</taxon>
        <taxon>Bacillati</taxon>
        <taxon>Bacillota</taxon>
        <taxon>Bacilli</taxon>
        <taxon>Bacillales</taxon>
        <taxon>Paenibacillaceae</taxon>
        <taxon>Cohnella</taxon>
    </lineage>
</organism>
<feature type="domain" description="4'-phosphopantetheinyl transferase" evidence="3">
    <location>
        <begin position="151"/>
        <end position="218"/>
    </location>
</feature>
<reference evidence="5 6" key="1">
    <citation type="submission" date="2018-10" db="EMBL/GenBank/DDBJ databases">
        <title>Cohnella sp. M2MS4P-1, whole genome shotgun sequence.</title>
        <authorList>
            <person name="Tuo L."/>
        </authorList>
    </citation>
    <scope>NUCLEOTIDE SEQUENCE [LARGE SCALE GENOMIC DNA]</scope>
    <source>
        <strain evidence="5 6">M2MS4P-1</strain>
    </source>
</reference>
<dbReference type="Pfam" id="PF01648">
    <property type="entry name" value="ACPS"/>
    <property type="match status" value="1"/>
</dbReference>
<dbReference type="SUPFAM" id="SSF56214">
    <property type="entry name" value="4'-phosphopantetheinyl transferase"/>
    <property type="match status" value="2"/>
</dbReference>
<evidence type="ECO:0000259" key="4">
    <source>
        <dbReference type="Pfam" id="PF22624"/>
    </source>
</evidence>
<dbReference type="EMBL" id="RBZM01000006">
    <property type="protein sequence ID" value="RKP53200.1"/>
    <property type="molecule type" value="Genomic_DNA"/>
</dbReference>
<dbReference type="InterPro" id="IPR050559">
    <property type="entry name" value="P-Pant_transferase_sf"/>
</dbReference>
<comment type="caution">
    <text evidence="5">The sequence shown here is derived from an EMBL/GenBank/DDBJ whole genome shotgun (WGS) entry which is preliminary data.</text>
</comment>
<evidence type="ECO:0000256" key="1">
    <source>
        <dbReference type="ARBA" id="ARBA00010990"/>
    </source>
</evidence>
<evidence type="ECO:0000313" key="5">
    <source>
        <dbReference type="EMBL" id="RKP53200.1"/>
    </source>
</evidence>
<evidence type="ECO:0000313" key="6">
    <source>
        <dbReference type="Proteomes" id="UP000282076"/>
    </source>
</evidence>
<name>A0A494XRD5_9BACL</name>